<gene>
    <name evidence="6" type="ORF">QRT03_10205</name>
</gene>
<evidence type="ECO:0000259" key="4">
    <source>
        <dbReference type="Pfam" id="PF00440"/>
    </source>
</evidence>
<dbReference type="SUPFAM" id="SSF48498">
    <property type="entry name" value="Tetracyclin repressor-like, C-terminal domain"/>
    <property type="match status" value="1"/>
</dbReference>
<keyword evidence="3" id="KW-0804">Transcription</keyword>
<organism evidence="6 7">
    <name type="scientific">Actinomycetospora termitidis</name>
    <dbReference type="NCBI Taxonomy" id="3053470"/>
    <lineage>
        <taxon>Bacteria</taxon>
        <taxon>Bacillati</taxon>
        <taxon>Actinomycetota</taxon>
        <taxon>Actinomycetes</taxon>
        <taxon>Pseudonocardiales</taxon>
        <taxon>Pseudonocardiaceae</taxon>
        <taxon>Actinomycetospora</taxon>
    </lineage>
</organism>
<name>A0ABT7M6N5_9PSEU</name>
<evidence type="ECO:0000313" key="6">
    <source>
        <dbReference type="EMBL" id="MDL5156330.1"/>
    </source>
</evidence>
<sequence>MAIQERKARERADRHARIVASARDLAEEQGWEAVTTRRLADRIEYSQPVLYGHFPGGKDEIVAAVALAGFGELAEALEAAVDGRRGRAAVAALTDAYLDFAAERPAVYAAMFDLAAIPFAADDTPAALRAGFGAVRSTLGGDDELAEVGWAALHGLATLRRAGRVPAAGETRRRERVVDLLHAAAAR</sequence>
<dbReference type="PANTHER" id="PTHR30055">
    <property type="entry name" value="HTH-TYPE TRANSCRIPTIONAL REGULATOR RUTR"/>
    <property type="match status" value="1"/>
</dbReference>
<dbReference type="SUPFAM" id="SSF46689">
    <property type="entry name" value="Homeodomain-like"/>
    <property type="match status" value="1"/>
</dbReference>
<dbReference type="InterPro" id="IPR001647">
    <property type="entry name" value="HTH_TetR"/>
</dbReference>
<dbReference type="RefSeq" id="WP_286052597.1">
    <property type="nucleotide sequence ID" value="NZ_JASVWF010000002.1"/>
</dbReference>
<dbReference type="Gene3D" id="1.10.10.60">
    <property type="entry name" value="Homeodomain-like"/>
    <property type="match status" value="1"/>
</dbReference>
<evidence type="ECO:0000259" key="5">
    <source>
        <dbReference type="Pfam" id="PF13305"/>
    </source>
</evidence>
<evidence type="ECO:0000313" key="7">
    <source>
        <dbReference type="Proteomes" id="UP001231924"/>
    </source>
</evidence>
<dbReference type="Proteomes" id="UP001231924">
    <property type="component" value="Unassembled WGS sequence"/>
</dbReference>
<dbReference type="Pfam" id="PF00440">
    <property type="entry name" value="TetR_N"/>
    <property type="match status" value="1"/>
</dbReference>
<dbReference type="InterPro" id="IPR036271">
    <property type="entry name" value="Tet_transcr_reg_TetR-rel_C_sf"/>
</dbReference>
<keyword evidence="1" id="KW-0805">Transcription regulation</keyword>
<reference evidence="6 7" key="1">
    <citation type="submission" date="2023-06" db="EMBL/GenBank/DDBJ databases">
        <title>Actinomycetospora Odt1-22.</title>
        <authorList>
            <person name="Supong K."/>
        </authorList>
    </citation>
    <scope>NUCLEOTIDE SEQUENCE [LARGE SCALE GENOMIC DNA]</scope>
    <source>
        <strain evidence="6 7">Odt1-22</strain>
    </source>
</reference>
<dbReference type="PANTHER" id="PTHR30055:SF234">
    <property type="entry name" value="HTH-TYPE TRANSCRIPTIONAL REGULATOR BETI"/>
    <property type="match status" value="1"/>
</dbReference>
<accession>A0ABT7M6N5</accession>
<dbReference type="EMBL" id="JASVWF010000002">
    <property type="protein sequence ID" value="MDL5156330.1"/>
    <property type="molecule type" value="Genomic_DNA"/>
</dbReference>
<comment type="caution">
    <text evidence="6">The sequence shown here is derived from an EMBL/GenBank/DDBJ whole genome shotgun (WGS) entry which is preliminary data.</text>
</comment>
<dbReference type="InterPro" id="IPR025996">
    <property type="entry name" value="MT1864/Rv1816-like_C"/>
</dbReference>
<protein>
    <submittedName>
        <fullName evidence="6">TetR/AcrR family transcriptional regulator</fullName>
    </submittedName>
</protein>
<feature type="domain" description="HTH tetR-type" evidence="4">
    <location>
        <begin position="18"/>
        <end position="65"/>
    </location>
</feature>
<dbReference type="InterPro" id="IPR009057">
    <property type="entry name" value="Homeodomain-like_sf"/>
</dbReference>
<dbReference type="InterPro" id="IPR050109">
    <property type="entry name" value="HTH-type_TetR-like_transc_reg"/>
</dbReference>
<evidence type="ECO:0000256" key="1">
    <source>
        <dbReference type="ARBA" id="ARBA00023015"/>
    </source>
</evidence>
<proteinExistence type="predicted"/>
<keyword evidence="7" id="KW-1185">Reference proteome</keyword>
<evidence type="ECO:0000256" key="2">
    <source>
        <dbReference type="ARBA" id="ARBA00023125"/>
    </source>
</evidence>
<dbReference type="Pfam" id="PF13305">
    <property type="entry name" value="TetR_C_33"/>
    <property type="match status" value="1"/>
</dbReference>
<keyword evidence="2" id="KW-0238">DNA-binding</keyword>
<feature type="domain" description="HTH-type transcriptional regulator MT1864/Rv1816-like C-terminal" evidence="5">
    <location>
        <begin position="90"/>
        <end position="171"/>
    </location>
</feature>
<evidence type="ECO:0000256" key="3">
    <source>
        <dbReference type="ARBA" id="ARBA00023163"/>
    </source>
</evidence>
<dbReference type="Gene3D" id="1.10.357.10">
    <property type="entry name" value="Tetracycline Repressor, domain 2"/>
    <property type="match status" value="1"/>
</dbReference>